<accession>A0ABQ4FPT4</accession>
<reference evidence="1 2" key="1">
    <citation type="submission" date="2021-01" db="EMBL/GenBank/DDBJ databases">
        <title>Whole genome shotgun sequence of Microbispora amethystogenes NBRC 101907.</title>
        <authorList>
            <person name="Komaki H."/>
            <person name="Tamura T."/>
        </authorList>
    </citation>
    <scope>NUCLEOTIDE SEQUENCE [LARGE SCALE GENOMIC DNA]</scope>
    <source>
        <strain evidence="1 2">NBRC 101907</strain>
    </source>
</reference>
<sequence length="51" mass="5824">MTRWEYCTRARLSEADLNALGADGWELVSTVYNSDHMVTVLYFKRPAGGDR</sequence>
<evidence type="ECO:0000313" key="2">
    <source>
        <dbReference type="Proteomes" id="UP000651728"/>
    </source>
</evidence>
<dbReference type="EMBL" id="BOOB01000070">
    <property type="protein sequence ID" value="GIH36837.1"/>
    <property type="molecule type" value="Genomic_DNA"/>
</dbReference>
<gene>
    <name evidence="1" type="ORF">Mam01_70010</name>
</gene>
<dbReference type="RefSeq" id="WP_204289491.1">
    <property type="nucleotide sequence ID" value="NZ_BAABEJ010000032.1"/>
</dbReference>
<evidence type="ECO:0000313" key="1">
    <source>
        <dbReference type="EMBL" id="GIH36837.1"/>
    </source>
</evidence>
<name>A0ABQ4FPT4_9ACTN</name>
<organism evidence="1 2">
    <name type="scientific">Microbispora amethystogenes</name>
    <dbReference type="NCBI Taxonomy" id="1427754"/>
    <lineage>
        <taxon>Bacteria</taxon>
        <taxon>Bacillati</taxon>
        <taxon>Actinomycetota</taxon>
        <taxon>Actinomycetes</taxon>
        <taxon>Streptosporangiales</taxon>
        <taxon>Streptosporangiaceae</taxon>
        <taxon>Microbispora</taxon>
    </lineage>
</organism>
<protein>
    <recommendedName>
        <fullName evidence="3">DUF4177 domain-containing protein</fullName>
    </recommendedName>
</protein>
<dbReference type="Proteomes" id="UP000651728">
    <property type="component" value="Unassembled WGS sequence"/>
</dbReference>
<evidence type="ECO:0008006" key="3">
    <source>
        <dbReference type="Google" id="ProtNLM"/>
    </source>
</evidence>
<comment type="caution">
    <text evidence="1">The sequence shown here is derived from an EMBL/GenBank/DDBJ whole genome shotgun (WGS) entry which is preliminary data.</text>
</comment>
<proteinExistence type="predicted"/>
<keyword evidence="2" id="KW-1185">Reference proteome</keyword>